<keyword evidence="5 9" id="KW-0627">Porphyrin biosynthesis</keyword>
<dbReference type="InterPro" id="IPR003754">
    <property type="entry name" value="4pyrrol_synth_uPrphyn_synth"/>
</dbReference>
<comment type="pathway">
    <text evidence="1 9">Porphyrin-containing compound metabolism; protoporphyrin-IX biosynthesis; coproporphyrinogen-III from 5-aminolevulinate: step 3/4.</text>
</comment>
<evidence type="ECO:0000256" key="3">
    <source>
        <dbReference type="ARBA" id="ARBA00013109"/>
    </source>
</evidence>
<evidence type="ECO:0000256" key="9">
    <source>
        <dbReference type="RuleBase" id="RU366031"/>
    </source>
</evidence>
<evidence type="ECO:0000256" key="2">
    <source>
        <dbReference type="ARBA" id="ARBA00008133"/>
    </source>
</evidence>
<evidence type="ECO:0000313" key="12">
    <source>
        <dbReference type="EMBL" id="KAA1189194.1"/>
    </source>
</evidence>
<evidence type="ECO:0000256" key="1">
    <source>
        <dbReference type="ARBA" id="ARBA00004772"/>
    </source>
</evidence>
<comment type="catalytic activity">
    <reaction evidence="8 9">
        <text>hydroxymethylbilane = uroporphyrinogen III + H2O</text>
        <dbReference type="Rhea" id="RHEA:18965"/>
        <dbReference type="ChEBI" id="CHEBI:15377"/>
        <dbReference type="ChEBI" id="CHEBI:57308"/>
        <dbReference type="ChEBI" id="CHEBI:57845"/>
        <dbReference type="EC" id="4.2.1.75"/>
    </reaction>
</comment>
<dbReference type="Proteomes" id="UP000323708">
    <property type="component" value="Unassembled WGS sequence"/>
</dbReference>
<dbReference type="AlphaFoldDB" id="A0A5B0WQ20"/>
<organism evidence="12 13">
    <name type="scientific">Pseudohalioglobus sediminis</name>
    <dbReference type="NCBI Taxonomy" id="2606449"/>
    <lineage>
        <taxon>Bacteria</taxon>
        <taxon>Pseudomonadati</taxon>
        <taxon>Pseudomonadota</taxon>
        <taxon>Gammaproteobacteria</taxon>
        <taxon>Cellvibrionales</taxon>
        <taxon>Halieaceae</taxon>
        <taxon>Pseudohalioglobus</taxon>
    </lineage>
</organism>
<dbReference type="GO" id="GO:0006780">
    <property type="term" value="P:uroporphyrinogen III biosynthetic process"/>
    <property type="evidence" value="ECO:0007669"/>
    <property type="project" value="UniProtKB-UniRule"/>
</dbReference>
<evidence type="ECO:0000256" key="7">
    <source>
        <dbReference type="ARBA" id="ARBA00040167"/>
    </source>
</evidence>
<evidence type="ECO:0000256" key="4">
    <source>
        <dbReference type="ARBA" id="ARBA00023239"/>
    </source>
</evidence>
<dbReference type="GO" id="GO:0004852">
    <property type="term" value="F:uroporphyrinogen-III synthase activity"/>
    <property type="evidence" value="ECO:0007669"/>
    <property type="project" value="UniProtKB-UniRule"/>
</dbReference>
<proteinExistence type="inferred from homology"/>
<keyword evidence="13" id="KW-1185">Reference proteome</keyword>
<sequence length="280" mass="30368">MRKPLASALPKRCCSRAREQSSPKSMATESVVLVTRPEGQAGPLLSALARNGWRGVHQPLLLLRPVEVLPAAARQHVQNLDQYQHVIFISANAVRFGLEVIDNYWPQLPTGLNWYAIGDSTAALLRERGLCPLTPGQKMTSEGLLALPELQQPEGDSVLLVKGVGGRQTLRDVLAERGARVDQLACYQRRCPDLPAGRLAELLQSQGVRAVLISSGEGLNNMLTLLSDKETTKFRDINLIVPSDRVAGEAQEAGFSHVTTAANASDGAMLEALLQRRVGE</sequence>
<dbReference type="EC" id="4.2.1.75" evidence="3 9"/>
<dbReference type="PANTHER" id="PTHR38042">
    <property type="entry name" value="UROPORPHYRINOGEN-III SYNTHASE, CHLOROPLASTIC"/>
    <property type="match status" value="1"/>
</dbReference>
<dbReference type="UniPathway" id="UPA00251">
    <property type="reaction ID" value="UER00320"/>
</dbReference>
<dbReference type="SUPFAM" id="SSF69618">
    <property type="entry name" value="HemD-like"/>
    <property type="match status" value="1"/>
</dbReference>
<keyword evidence="4 9" id="KW-0456">Lyase</keyword>
<evidence type="ECO:0000259" key="11">
    <source>
        <dbReference type="Pfam" id="PF02602"/>
    </source>
</evidence>
<accession>A0A5B0WQ20</accession>
<dbReference type="EMBL" id="VTUX01000008">
    <property type="protein sequence ID" value="KAA1189194.1"/>
    <property type="molecule type" value="Genomic_DNA"/>
</dbReference>
<evidence type="ECO:0000256" key="6">
    <source>
        <dbReference type="ARBA" id="ARBA00037589"/>
    </source>
</evidence>
<dbReference type="InterPro" id="IPR036108">
    <property type="entry name" value="4pyrrol_syn_uPrphyn_synt_sf"/>
</dbReference>
<comment type="function">
    <text evidence="6 9">Catalyzes cyclization of the linear tetrapyrrole, hydroxymethylbilane, to the macrocyclic uroporphyrinogen III.</text>
</comment>
<evidence type="ECO:0000256" key="8">
    <source>
        <dbReference type="ARBA" id="ARBA00048617"/>
    </source>
</evidence>
<comment type="similarity">
    <text evidence="2 9">Belongs to the uroporphyrinogen-III synthase family.</text>
</comment>
<feature type="domain" description="Tetrapyrrole biosynthesis uroporphyrinogen III synthase" evidence="11">
    <location>
        <begin position="46"/>
        <end position="271"/>
    </location>
</feature>
<dbReference type="CDD" id="cd06578">
    <property type="entry name" value="HemD"/>
    <property type="match status" value="1"/>
</dbReference>
<evidence type="ECO:0000256" key="10">
    <source>
        <dbReference type="SAM" id="MobiDB-lite"/>
    </source>
</evidence>
<name>A0A5B0WQ20_9GAMM</name>
<reference evidence="12 13" key="1">
    <citation type="submission" date="2019-09" db="EMBL/GenBank/DDBJ databases">
        <authorList>
            <person name="Chen X.-Y."/>
        </authorList>
    </citation>
    <scope>NUCLEOTIDE SEQUENCE [LARGE SCALE GENOMIC DNA]</scope>
    <source>
        <strain evidence="12 13">NY5</strain>
    </source>
</reference>
<dbReference type="Pfam" id="PF02602">
    <property type="entry name" value="HEM4"/>
    <property type="match status" value="1"/>
</dbReference>
<dbReference type="Gene3D" id="3.40.50.10090">
    <property type="match status" value="2"/>
</dbReference>
<protein>
    <recommendedName>
        <fullName evidence="7 9">Uroporphyrinogen-III synthase</fullName>
        <ecNumber evidence="3 9">4.2.1.75</ecNumber>
    </recommendedName>
</protein>
<gene>
    <name evidence="12" type="ORF">F0M18_16090</name>
</gene>
<evidence type="ECO:0000313" key="13">
    <source>
        <dbReference type="Proteomes" id="UP000323708"/>
    </source>
</evidence>
<feature type="region of interest" description="Disordered" evidence="10">
    <location>
        <begin position="1"/>
        <end position="28"/>
    </location>
</feature>
<dbReference type="InterPro" id="IPR039793">
    <property type="entry name" value="UROS/Hem4"/>
</dbReference>
<dbReference type="PANTHER" id="PTHR38042:SF1">
    <property type="entry name" value="UROPORPHYRINOGEN-III SYNTHASE, CHLOROPLASTIC"/>
    <property type="match status" value="1"/>
</dbReference>
<dbReference type="GO" id="GO:0006782">
    <property type="term" value="P:protoporphyrinogen IX biosynthetic process"/>
    <property type="evidence" value="ECO:0007669"/>
    <property type="project" value="UniProtKB-UniRule"/>
</dbReference>
<comment type="caution">
    <text evidence="12">The sequence shown here is derived from an EMBL/GenBank/DDBJ whole genome shotgun (WGS) entry which is preliminary data.</text>
</comment>
<evidence type="ECO:0000256" key="5">
    <source>
        <dbReference type="ARBA" id="ARBA00023244"/>
    </source>
</evidence>